<dbReference type="EMBL" id="FRFG01000034">
    <property type="protein sequence ID" value="SHO57178.1"/>
    <property type="molecule type" value="Genomic_DNA"/>
</dbReference>
<dbReference type="SUPFAM" id="SSF53146">
    <property type="entry name" value="Nitrogenase accessory factor-like"/>
    <property type="match status" value="1"/>
</dbReference>
<evidence type="ECO:0000313" key="5">
    <source>
        <dbReference type="Proteomes" id="UP000184600"/>
    </source>
</evidence>
<evidence type="ECO:0000256" key="2">
    <source>
        <dbReference type="SAM" id="MobiDB-lite"/>
    </source>
</evidence>
<feature type="domain" description="Dinitrogenase iron-molybdenum cofactor biosynthesis" evidence="3">
    <location>
        <begin position="13"/>
        <end position="93"/>
    </location>
</feature>
<dbReference type="Gene3D" id="3.30.420.130">
    <property type="entry name" value="Dinitrogenase iron-molybdenum cofactor biosynthesis domain"/>
    <property type="match status" value="1"/>
</dbReference>
<evidence type="ECO:0000259" key="3">
    <source>
        <dbReference type="Pfam" id="PF02579"/>
    </source>
</evidence>
<reference evidence="5" key="1">
    <citation type="submission" date="2016-12" db="EMBL/GenBank/DDBJ databases">
        <authorList>
            <person name="Rodrigo-Torres L."/>
            <person name="Arahal R.D."/>
            <person name="Lucena T."/>
        </authorList>
    </citation>
    <scope>NUCLEOTIDE SEQUENCE [LARGE SCALE GENOMIC DNA]</scope>
</reference>
<dbReference type="STRING" id="1117707.VQ7734_02947"/>
<dbReference type="AlphaFoldDB" id="A0A1M7YX52"/>
<accession>A0A1M7YX52</accession>
<proteinExistence type="predicted"/>
<feature type="compositionally biased region" description="Polar residues" evidence="2">
    <location>
        <begin position="133"/>
        <end position="147"/>
    </location>
</feature>
<dbReference type="Proteomes" id="UP000184600">
    <property type="component" value="Unassembled WGS sequence"/>
</dbReference>
<evidence type="ECO:0000256" key="1">
    <source>
        <dbReference type="ARBA" id="ARBA00023231"/>
    </source>
</evidence>
<keyword evidence="1" id="KW-0535">Nitrogen fixation</keyword>
<dbReference type="InterPro" id="IPR036105">
    <property type="entry name" value="DiNase_FeMo-co_biosyn_sf"/>
</dbReference>
<feature type="compositionally biased region" description="Basic residues" evidence="2">
    <location>
        <begin position="114"/>
        <end position="125"/>
    </location>
</feature>
<dbReference type="RefSeq" id="WP_073583892.1">
    <property type="nucleotide sequence ID" value="NZ_AP024897.1"/>
</dbReference>
<protein>
    <submittedName>
        <fullName evidence="4">Dinitrogenase iron-molybdenum cofactor</fullName>
    </submittedName>
</protein>
<gene>
    <name evidence="4" type="ORF">VQ7734_02947</name>
</gene>
<feature type="region of interest" description="Disordered" evidence="2">
    <location>
        <begin position="105"/>
        <end position="147"/>
    </location>
</feature>
<keyword evidence="5" id="KW-1185">Reference proteome</keyword>
<dbReference type="OrthoDB" id="6215304at2"/>
<dbReference type="InterPro" id="IPR003731">
    <property type="entry name" value="Di-Nase_FeMo-co_biosynth"/>
</dbReference>
<organism evidence="4 5">
    <name type="scientific">Vibrio quintilis</name>
    <dbReference type="NCBI Taxonomy" id="1117707"/>
    <lineage>
        <taxon>Bacteria</taxon>
        <taxon>Pseudomonadati</taxon>
        <taxon>Pseudomonadota</taxon>
        <taxon>Gammaproteobacteria</taxon>
        <taxon>Vibrionales</taxon>
        <taxon>Vibrionaceae</taxon>
        <taxon>Vibrio</taxon>
    </lineage>
</organism>
<sequence length="147" mass="16962">MIFAIPSRNGEPHNHFSKAEQIMVIDENTRQKTLVDIPETQSHCGRKKVFTDIFRQYQVSAIVIRQIGDSMLKHLFDHQFKVFACPRGKTADELNLSELEEVTEMSYARPSPNKTKHKRCCHQHQGRHDNKLSPVSGQLQSISTIHR</sequence>
<name>A0A1M7YX52_9VIBR</name>
<dbReference type="Pfam" id="PF02579">
    <property type="entry name" value="Nitro_FeMo-Co"/>
    <property type="match status" value="1"/>
</dbReference>
<evidence type="ECO:0000313" key="4">
    <source>
        <dbReference type="EMBL" id="SHO57178.1"/>
    </source>
</evidence>